<dbReference type="Pfam" id="PF10082">
    <property type="entry name" value="BBP2_2"/>
    <property type="match status" value="1"/>
</dbReference>
<dbReference type="Proteomes" id="UP000035909">
    <property type="component" value="Unassembled WGS sequence"/>
</dbReference>
<evidence type="ECO:0000256" key="1">
    <source>
        <dbReference type="SAM" id="SignalP"/>
    </source>
</evidence>
<keyword evidence="1" id="KW-0732">Signal</keyword>
<organism evidence="2 3">
    <name type="scientific">Photobacterium ganghwense</name>
    <dbReference type="NCBI Taxonomy" id="320778"/>
    <lineage>
        <taxon>Bacteria</taxon>
        <taxon>Pseudomonadati</taxon>
        <taxon>Pseudomonadota</taxon>
        <taxon>Gammaproteobacteria</taxon>
        <taxon>Vibrionales</taxon>
        <taxon>Vibrionaceae</taxon>
        <taxon>Photobacterium</taxon>
    </lineage>
</organism>
<reference evidence="2 3" key="1">
    <citation type="submission" date="2015-05" db="EMBL/GenBank/DDBJ databases">
        <title>Photobacterium galathea sp. nov.</title>
        <authorList>
            <person name="Machado H."/>
            <person name="Gram L."/>
        </authorList>
    </citation>
    <scope>NUCLEOTIDE SEQUENCE [LARGE SCALE GENOMIC DNA]</scope>
    <source>
        <strain evidence="2 3">DSM 22954</strain>
    </source>
</reference>
<keyword evidence="3" id="KW-1185">Reference proteome</keyword>
<dbReference type="Gene3D" id="2.40.160.10">
    <property type="entry name" value="Porin"/>
    <property type="match status" value="1"/>
</dbReference>
<feature type="chain" id="PRO_5005252473" description="TIGR03016 family PEP-CTERM system-associated outer membrane protein" evidence="1">
    <location>
        <begin position="27"/>
        <end position="485"/>
    </location>
</feature>
<dbReference type="InterPro" id="IPR017467">
    <property type="entry name" value="CHP03016_PEP-CTERM"/>
</dbReference>
<dbReference type="PATRIC" id="fig|320778.3.peg.1181"/>
<evidence type="ECO:0008006" key="4">
    <source>
        <dbReference type="Google" id="ProtNLM"/>
    </source>
</evidence>
<evidence type="ECO:0000313" key="3">
    <source>
        <dbReference type="Proteomes" id="UP000035909"/>
    </source>
</evidence>
<dbReference type="SUPFAM" id="SSF56935">
    <property type="entry name" value="Porins"/>
    <property type="match status" value="1"/>
</dbReference>
<evidence type="ECO:0000313" key="2">
    <source>
        <dbReference type="EMBL" id="KLV10881.1"/>
    </source>
</evidence>
<name>A0A0J1HGY5_9GAMM</name>
<protein>
    <recommendedName>
        <fullName evidence="4">TIGR03016 family PEP-CTERM system-associated outer membrane protein</fullName>
    </recommendedName>
</protein>
<dbReference type="InterPro" id="IPR023614">
    <property type="entry name" value="Porin_dom_sf"/>
</dbReference>
<dbReference type="InterPro" id="IPR018759">
    <property type="entry name" value="BBP2_2"/>
</dbReference>
<accession>A0A0J1HGY5</accession>
<proteinExistence type="predicted"/>
<sequence>MDMVFKRTAISAFLAQLLLLPQTGGAAEVEFIPFVGTSLVFTDNVDQASSDRRNSLISTIDAGLSADITGNDGNLLFNYELSQLFYSHDSSENSAYQELTFNADKGLWDSGFRVDADASISNLARAIDENANADIFSGDTIESKSAEVGLSYQSNPLSSINFYGRVFTAVANYEDDIGNYDRYGGEFNFENGQRVRDLFWDIEGSYDYKNGHKGAPNTELKILREVIGLQTIHHWSPLIRLNYEDYNGVSEADSTDALSWGPGLRYYWTKTSYLELSYNFSETDGISDFWAGSIHLNPSPRTEFFVSYDKRFFGDAYEVFFSHQTRRLTNAISYTEEATSFDRDTFTSGSDIAEFILSRKLEWTTTLEARRTDYVLTLFYNQQRPLNDNSEEKDEDGYGISMDITHELSRRLSARIGLSYEDYRFRNQAEPEQKDEYWTVAFDTNYELSKNMFGSVGYEFNQRSSSITDNEYDENRVYLEVRVEF</sequence>
<feature type="signal peptide" evidence="1">
    <location>
        <begin position="1"/>
        <end position="26"/>
    </location>
</feature>
<dbReference type="NCBIfam" id="TIGR03016">
    <property type="entry name" value="pepcterm_hypo_1"/>
    <property type="match status" value="1"/>
</dbReference>
<dbReference type="AlphaFoldDB" id="A0A0J1HGY5"/>
<gene>
    <name evidence="2" type="ORF">ABT57_05455</name>
</gene>
<comment type="caution">
    <text evidence="2">The sequence shown here is derived from an EMBL/GenBank/DDBJ whole genome shotgun (WGS) entry which is preliminary data.</text>
</comment>
<dbReference type="RefSeq" id="WP_047884180.1">
    <property type="nucleotide sequence ID" value="NZ_CP071325.1"/>
</dbReference>
<dbReference type="EMBL" id="LDOU01000005">
    <property type="protein sequence ID" value="KLV10881.1"/>
    <property type="molecule type" value="Genomic_DNA"/>
</dbReference>
<dbReference type="STRING" id="320778.ABT57_05455"/>